<dbReference type="EMBL" id="PCVK01000052">
    <property type="protein sequence ID" value="PIQ71704.1"/>
    <property type="molecule type" value="Genomic_DNA"/>
</dbReference>
<reference evidence="2 3" key="1">
    <citation type="submission" date="2017-09" db="EMBL/GenBank/DDBJ databases">
        <title>Depth-based differentiation of microbial function through sediment-hosted aquifers and enrichment of novel symbionts in the deep terrestrial subsurface.</title>
        <authorList>
            <person name="Probst A.J."/>
            <person name="Ladd B."/>
            <person name="Jarett J.K."/>
            <person name="Geller-Mcgrath D.E."/>
            <person name="Sieber C.M."/>
            <person name="Emerson J.B."/>
            <person name="Anantharaman K."/>
            <person name="Thomas B.C."/>
            <person name="Malmstrom R."/>
            <person name="Stieglmeier M."/>
            <person name="Klingl A."/>
            <person name="Woyke T."/>
            <person name="Ryan C.M."/>
            <person name="Banfield J.F."/>
        </authorList>
    </citation>
    <scope>NUCLEOTIDE SEQUENCE [LARGE SCALE GENOMIC DNA]</scope>
    <source>
        <strain evidence="2">CG11_big_fil_rev_8_21_14_0_20_37_16</strain>
    </source>
</reference>
<gene>
    <name evidence="2" type="ORF">COV87_01840</name>
</gene>
<dbReference type="SUPFAM" id="SSF55144">
    <property type="entry name" value="LigT-like"/>
    <property type="match status" value="1"/>
</dbReference>
<organism evidence="2 3">
    <name type="scientific">Candidatus Roizmanbacteria bacterium CG11_big_fil_rev_8_21_14_0_20_37_16</name>
    <dbReference type="NCBI Taxonomy" id="1974857"/>
    <lineage>
        <taxon>Bacteria</taxon>
        <taxon>Candidatus Roizmaniibacteriota</taxon>
    </lineage>
</organism>
<dbReference type="AlphaFoldDB" id="A0A2H0KMS7"/>
<dbReference type="GO" id="GO:0004113">
    <property type="term" value="F:2',3'-cyclic-nucleotide 3'-phosphodiesterase activity"/>
    <property type="evidence" value="ECO:0007669"/>
    <property type="project" value="InterPro"/>
</dbReference>
<dbReference type="PANTHER" id="PTHR35561:SF1">
    <property type="entry name" value="RNA 2',3'-CYCLIC PHOSPHODIESTERASE"/>
    <property type="match status" value="1"/>
</dbReference>
<evidence type="ECO:0000256" key="1">
    <source>
        <dbReference type="ARBA" id="ARBA00022801"/>
    </source>
</evidence>
<accession>A0A2H0KMS7</accession>
<dbReference type="InterPro" id="IPR009097">
    <property type="entry name" value="Cyclic_Pdiesterase"/>
</dbReference>
<comment type="caution">
    <text evidence="2">The sequence shown here is derived from an EMBL/GenBank/DDBJ whole genome shotgun (WGS) entry which is preliminary data.</text>
</comment>
<dbReference type="Gene3D" id="3.90.1140.10">
    <property type="entry name" value="Cyclic phosphodiesterase"/>
    <property type="match status" value="1"/>
</dbReference>
<dbReference type="Proteomes" id="UP000229497">
    <property type="component" value="Unassembled WGS sequence"/>
</dbReference>
<dbReference type="PANTHER" id="PTHR35561">
    <property type="entry name" value="RNA 2',3'-CYCLIC PHOSPHODIESTERASE"/>
    <property type="match status" value="1"/>
</dbReference>
<evidence type="ECO:0000313" key="3">
    <source>
        <dbReference type="Proteomes" id="UP000229497"/>
    </source>
</evidence>
<keyword evidence="1" id="KW-0378">Hydrolase</keyword>
<proteinExistence type="predicted"/>
<evidence type="ECO:0000313" key="2">
    <source>
        <dbReference type="EMBL" id="PIQ71704.1"/>
    </source>
</evidence>
<sequence>MRLFLGIEMPVSERESLYTQILPLIRKYPSFNWIHPDLYHTTLQFFGEVEDAKKLSESIKTTLFDKEKFHLYGLGLDMFQTNELILHMTYRREKKIDYIVDSLEKTYPTFVKQRAFVFHTCIGRAPRSSKQQFFLLRKILEKTSISISYPVDSLKLFSSAKNTEGRKFTVLEDFPLL</sequence>
<protein>
    <submittedName>
        <fullName evidence="2">RNA 2',3'-cyclic phosphodiesterase</fullName>
    </submittedName>
</protein>
<dbReference type="NCBIfam" id="TIGR02258">
    <property type="entry name" value="2_5_ligase"/>
    <property type="match status" value="1"/>
</dbReference>
<dbReference type="InterPro" id="IPR004175">
    <property type="entry name" value="RNA_CPDase"/>
</dbReference>
<dbReference type="GO" id="GO:0008664">
    <property type="term" value="F:RNA 2',3'-cyclic 3'-phosphodiesterase activity"/>
    <property type="evidence" value="ECO:0007669"/>
    <property type="project" value="InterPro"/>
</dbReference>
<name>A0A2H0KMS7_9BACT</name>